<dbReference type="PANTHER" id="PTHR40077:SF1">
    <property type="entry name" value="MEMBRANE PROTEIN"/>
    <property type="match status" value="1"/>
</dbReference>
<feature type="domain" description="DUF3817" evidence="7">
    <location>
        <begin position="12"/>
        <end position="100"/>
    </location>
</feature>
<evidence type="ECO:0000256" key="5">
    <source>
        <dbReference type="ARBA" id="ARBA00023136"/>
    </source>
</evidence>
<keyword evidence="9" id="KW-1185">Reference proteome</keyword>
<dbReference type="PANTHER" id="PTHR40077">
    <property type="entry name" value="MEMBRANE PROTEIN-RELATED"/>
    <property type="match status" value="1"/>
</dbReference>
<gene>
    <name evidence="8" type="ORF">PDM29_18465</name>
</gene>
<keyword evidence="5 6" id="KW-0472">Membrane</keyword>
<sequence length="109" mass="12201">MKTSAPLSPMGRVFAIVALFEAFTWAGLLVGMYFKYHAGEPTTLGVRIFGPVHGLAFMVYVVVSVLTALRQRWPWWATLLALLAAIPPLVTLPLEWWFKRIGLLSVRSN</sequence>
<evidence type="ECO:0000259" key="7">
    <source>
        <dbReference type="Pfam" id="PF12823"/>
    </source>
</evidence>
<evidence type="ECO:0000256" key="1">
    <source>
        <dbReference type="ARBA" id="ARBA00004651"/>
    </source>
</evidence>
<dbReference type="EMBL" id="CP115541">
    <property type="protein sequence ID" value="WNH52291.1"/>
    <property type="molecule type" value="Genomic_DNA"/>
</dbReference>
<accession>A0ABY9YNW5</accession>
<organism evidence="8 9">
    <name type="scientific">Stenotrophomonas oahuensis</name>
    <dbReference type="NCBI Taxonomy" id="3003271"/>
    <lineage>
        <taxon>Bacteria</taxon>
        <taxon>Pseudomonadati</taxon>
        <taxon>Pseudomonadota</taxon>
        <taxon>Gammaproteobacteria</taxon>
        <taxon>Lysobacterales</taxon>
        <taxon>Lysobacteraceae</taxon>
        <taxon>Stenotrophomonas</taxon>
    </lineage>
</organism>
<name>A0ABY9YNW5_9GAMM</name>
<comment type="subcellular location">
    <subcellularLocation>
        <location evidence="1">Cell membrane</location>
        <topology evidence="1">Multi-pass membrane protein</topology>
    </subcellularLocation>
</comment>
<feature type="transmembrane region" description="Helical" evidence="6">
    <location>
        <begin position="12"/>
        <end position="34"/>
    </location>
</feature>
<evidence type="ECO:0000256" key="3">
    <source>
        <dbReference type="ARBA" id="ARBA00022692"/>
    </source>
</evidence>
<protein>
    <submittedName>
        <fullName evidence="8">DUF3817 domain-containing protein</fullName>
    </submittedName>
</protein>
<dbReference type="InterPro" id="IPR023845">
    <property type="entry name" value="DUF3817_TM"/>
</dbReference>
<evidence type="ECO:0000256" key="6">
    <source>
        <dbReference type="SAM" id="Phobius"/>
    </source>
</evidence>
<evidence type="ECO:0000256" key="2">
    <source>
        <dbReference type="ARBA" id="ARBA00022475"/>
    </source>
</evidence>
<dbReference type="RefSeq" id="WP_185750215.1">
    <property type="nucleotide sequence ID" value="NZ_CP115541.1"/>
</dbReference>
<feature type="transmembrane region" description="Helical" evidence="6">
    <location>
        <begin position="46"/>
        <end position="69"/>
    </location>
</feature>
<proteinExistence type="predicted"/>
<evidence type="ECO:0000256" key="4">
    <source>
        <dbReference type="ARBA" id="ARBA00022989"/>
    </source>
</evidence>
<dbReference type="Proteomes" id="UP001302072">
    <property type="component" value="Chromosome"/>
</dbReference>
<dbReference type="Pfam" id="PF12823">
    <property type="entry name" value="DUF3817"/>
    <property type="match status" value="1"/>
</dbReference>
<keyword evidence="4 6" id="KW-1133">Transmembrane helix</keyword>
<keyword evidence="2" id="KW-1003">Cell membrane</keyword>
<evidence type="ECO:0000313" key="8">
    <source>
        <dbReference type="EMBL" id="WNH52291.1"/>
    </source>
</evidence>
<reference evidence="8 9" key="1">
    <citation type="submission" date="2022-12" db="EMBL/GenBank/DDBJ databases">
        <title>Two new species, Stenotrophomonas aracearum and Stenotrophomonas oahuensis, isolated from Anthurium (Araceae family) in Hawaii.</title>
        <authorList>
            <person name="Chunag S.C."/>
            <person name="Dobhal S."/>
            <person name="Alvarez A."/>
            <person name="Arif M."/>
        </authorList>
    </citation>
    <scope>NUCLEOTIDE SEQUENCE [LARGE SCALE GENOMIC DNA]</scope>
    <source>
        <strain evidence="8 9">A5586</strain>
    </source>
</reference>
<dbReference type="NCBIfam" id="TIGR03954">
    <property type="entry name" value="integ_memb_HG"/>
    <property type="match status" value="1"/>
</dbReference>
<keyword evidence="3 6" id="KW-0812">Transmembrane</keyword>
<evidence type="ECO:0000313" key="9">
    <source>
        <dbReference type="Proteomes" id="UP001302072"/>
    </source>
</evidence>
<feature type="transmembrane region" description="Helical" evidence="6">
    <location>
        <begin position="75"/>
        <end position="98"/>
    </location>
</feature>